<keyword evidence="2" id="KW-1185">Reference proteome</keyword>
<organism evidence="1 2">
    <name type="scientific">Mycetomoellerius zeteki</name>
    <dbReference type="NCBI Taxonomy" id="64791"/>
    <lineage>
        <taxon>Eukaryota</taxon>
        <taxon>Metazoa</taxon>
        <taxon>Ecdysozoa</taxon>
        <taxon>Arthropoda</taxon>
        <taxon>Hexapoda</taxon>
        <taxon>Insecta</taxon>
        <taxon>Pterygota</taxon>
        <taxon>Neoptera</taxon>
        <taxon>Endopterygota</taxon>
        <taxon>Hymenoptera</taxon>
        <taxon>Apocrita</taxon>
        <taxon>Aculeata</taxon>
        <taxon>Formicoidea</taxon>
        <taxon>Formicidae</taxon>
        <taxon>Myrmicinae</taxon>
        <taxon>Mycetomoellerius</taxon>
    </lineage>
</organism>
<protein>
    <submittedName>
        <fullName evidence="1">Uncharacterized protein</fullName>
    </submittedName>
</protein>
<dbReference type="AlphaFoldDB" id="A0A151WJQ5"/>
<evidence type="ECO:0000313" key="2">
    <source>
        <dbReference type="Proteomes" id="UP000075809"/>
    </source>
</evidence>
<name>A0A151WJQ5_9HYME</name>
<dbReference type="EMBL" id="KQ983037">
    <property type="protein sequence ID" value="KYQ48088.1"/>
    <property type="molecule type" value="Genomic_DNA"/>
</dbReference>
<dbReference type="Proteomes" id="UP000075809">
    <property type="component" value="Unassembled WGS sequence"/>
</dbReference>
<proteinExistence type="predicted"/>
<gene>
    <name evidence="1" type="ORF">ALC60_12875</name>
</gene>
<evidence type="ECO:0000313" key="1">
    <source>
        <dbReference type="EMBL" id="KYQ48088.1"/>
    </source>
</evidence>
<sequence>MAIVIDIIARQNDLFGLISRSIDNLNKLGAARITRGAVQSCLGSLKANWEKFTVYHDNLVKAKHAEIEQFPYVTENVYSLCEDKYHEAHGFMLDMLDQFDRKAQHEATVTNATNSPTGSHSRLLPRINFRSFPAITLSGAPFEISSSPSSWKTTISRLSKSSIT</sequence>
<reference evidence="1 2" key="1">
    <citation type="submission" date="2015-09" db="EMBL/GenBank/DDBJ databases">
        <title>Trachymyrmex zeteki WGS genome.</title>
        <authorList>
            <person name="Nygaard S."/>
            <person name="Hu H."/>
            <person name="Boomsma J."/>
            <person name="Zhang G."/>
        </authorList>
    </citation>
    <scope>NUCLEOTIDE SEQUENCE [LARGE SCALE GENOMIC DNA]</scope>
    <source>
        <strain evidence="1">Tzet28-1</strain>
        <tissue evidence="1">Whole body</tissue>
    </source>
</reference>
<accession>A0A151WJQ5</accession>